<dbReference type="PANTHER" id="PTHR43267">
    <property type="entry name" value="TRNA THREONYLCARBAMOYLADENOSINE DEHYDRATASE"/>
    <property type="match status" value="1"/>
</dbReference>
<dbReference type="PANTHER" id="PTHR43267:SF1">
    <property type="entry name" value="TRNA THREONYLCARBAMOYLADENOSINE DEHYDRATASE"/>
    <property type="match status" value="1"/>
</dbReference>
<dbReference type="EC" id="2.7.7.80" evidence="3"/>
<dbReference type="OrthoDB" id="9804150at2"/>
<dbReference type="Gene3D" id="3.40.50.720">
    <property type="entry name" value="NAD(P)-binding Rossmann-like Domain"/>
    <property type="match status" value="1"/>
</dbReference>
<dbReference type="GO" id="GO:0061503">
    <property type="term" value="F:tRNA threonylcarbamoyladenosine dehydratase"/>
    <property type="evidence" value="ECO:0007669"/>
    <property type="project" value="TreeGrafter"/>
</dbReference>
<dbReference type="AlphaFoldDB" id="A0A380MZV1"/>
<dbReference type="SUPFAM" id="SSF69572">
    <property type="entry name" value="Activating enzymes of the ubiquitin-like proteins"/>
    <property type="match status" value="1"/>
</dbReference>
<gene>
    <name evidence="3" type="primary">moeB</name>
    <name evidence="3" type="ORF">NCTC13337_02647</name>
</gene>
<organism evidence="3 4">
    <name type="scientific">Suttonella ornithocola</name>
    <dbReference type="NCBI Taxonomy" id="279832"/>
    <lineage>
        <taxon>Bacteria</taxon>
        <taxon>Pseudomonadati</taxon>
        <taxon>Pseudomonadota</taxon>
        <taxon>Gammaproteobacteria</taxon>
        <taxon>Cardiobacteriales</taxon>
        <taxon>Cardiobacteriaceae</taxon>
        <taxon>Suttonella</taxon>
    </lineage>
</organism>
<sequence length="255" mass="27719">MPHLHARTDILLGEETRRLLSQRTVFIAGLGGVGGAAAESIVRAGIGHVILLDHDVVSPSNINRQLLALHSTIGQKKTSVAKARFEDICPEVKITVLDQFLHADSAEELLAPYSPDFLLDCIDSIGCKAALVKAAQSRGIPVISAMGAGNALDVSKVRIARLDRTEVCPLAREMRKHMKRLRGKQNYPVVYSNEQRRQALPHTPVGGKEGEPSGRPRAVNGTISYLPGLFGMMMAGYVIEQLVKKIEQEKKSSSI</sequence>
<proteinExistence type="predicted"/>
<feature type="region of interest" description="Disordered" evidence="1">
    <location>
        <begin position="198"/>
        <end position="218"/>
    </location>
</feature>
<dbReference type="GO" id="GO:0008641">
    <property type="term" value="F:ubiquitin-like modifier activating enzyme activity"/>
    <property type="evidence" value="ECO:0007669"/>
    <property type="project" value="InterPro"/>
</dbReference>
<evidence type="ECO:0000256" key="1">
    <source>
        <dbReference type="SAM" id="MobiDB-lite"/>
    </source>
</evidence>
<reference evidence="3 4" key="1">
    <citation type="submission" date="2018-06" db="EMBL/GenBank/DDBJ databases">
        <authorList>
            <consortium name="Pathogen Informatics"/>
            <person name="Doyle S."/>
        </authorList>
    </citation>
    <scope>NUCLEOTIDE SEQUENCE [LARGE SCALE GENOMIC DNA]</scope>
    <source>
        <strain evidence="3 4">NCTC13337</strain>
    </source>
</reference>
<keyword evidence="3" id="KW-0548">Nucleotidyltransferase</keyword>
<dbReference type="Proteomes" id="UP000254601">
    <property type="component" value="Unassembled WGS sequence"/>
</dbReference>
<keyword evidence="3" id="KW-0808">Transferase</keyword>
<evidence type="ECO:0000259" key="2">
    <source>
        <dbReference type="Pfam" id="PF00899"/>
    </source>
</evidence>
<accession>A0A380MZV1</accession>
<name>A0A380MZV1_9GAMM</name>
<dbReference type="InterPro" id="IPR045886">
    <property type="entry name" value="ThiF/MoeB/HesA"/>
</dbReference>
<dbReference type="GO" id="GO:0061504">
    <property type="term" value="P:cyclic threonylcarbamoyladenosine biosynthetic process"/>
    <property type="evidence" value="ECO:0007669"/>
    <property type="project" value="TreeGrafter"/>
</dbReference>
<dbReference type="InterPro" id="IPR000594">
    <property type="entry name" value="ThiF_NAD_FAD-bd"/>
</dbReference>
<dbReference type="CDD" id="cd00755">
    <property type="entry name" value="YgdL_like"/>
    <property type="match status" value="1"/>
</dbReference>
<evidence type="ECO:0000313" key="3">
    <source>
        <dbReference type="EMBL" id="SUO97842.1"/>
    </source>
</evidence>
<dbReference type="EMBL" id="UHIC01000001">
    <property type="protein sequence ID" value="SUO97842.1"/>
    <property type="molecule type" value="Genomic_DNA"/>
</dbReference>
<protein>
    <submittedName>
        <fullName evidence="3">Molybdopterin-synthase adenylyltransferase</fullName>
        <ecNumber evidence="3">2.7.7.80</ecNumber>
    </submittedName>
</protein>
<feature type="domain" description="THIF-type NAD/FAD binding fold" evidence="2">
    <location>
        <begin position="12"/>
        <end position="248"/>
    </location>
</feature>
<dbReference type="InterPro" id="IPR035985">
    <property type="entry name" value="Ubiquitin-activating_enz"/>
</dbReference>
<keyword evidence="4" id="KW-1185">Reference proteome</keyword>
<evidence type="ECO:0000313" key="4">
    <source>
        <dbReference type="Proteomes" id="UP000254601"/>
    </source>
</evidence>
<dbReference type="Pfam" id="PF00899">
    <property type="entry name" value="ThiF"/>
    <property type="match status" value="1"/>
</dbReference>
<dbReference type="GO" id="GO:0061605">
    <property type="term" value="F:molybdopterin-synthase adenylyltransferase activity"/>
    <property type="evidence" value="ECO:0007669"/>
    <property type="project" value="UniProtKB-EC"/>
</dbReference>